<evidence type="ECO:0000256" key="1">
    <source>
        <dbReference type="ARBA" id="ARBA00009437"/>
    </source>
</evidence>
<proteinExistence type="inferred from homology"/>
<dbReference type="InterPro" id="IPR005119">
    <property type="entry name" value="LysR_subst-bd"/>
</dbReference>
<dbReference type="PANTHER" id="PTHR30118">
    <property type="entry name" value="HTH-TYPE TRANSCRIPTIONAL REGULATOR LEUO-RELATED"/>
    <property type="match status" value="1"/>
</dbReference>
<reference evidence="6 7" key="1">
    <citation type="submission" date="2021-07" db="EMBL/GenBank/DDBJ databases">
        <title>Shewanella sp. nov, isolated from SCS.</title>
        <authorList>
            <person name="Cao W.R."/>
        </authorList>
    </citation>
    <scope>NUCLEOTIDE SEQUENCE [LARGE SCALE GENOMIC DNA]</scope>
    <source>
        <strain evidence="6 7">NR704-98</strain>
    </source>
</reference>
<dbReference type="InterPro" id="IPR037402">
    <property type="entry name" value="YidZ_PBP2"/>
</dbReference>
<evidence type="ECO:0000256" key="2">
    <source>
        <dbReference type="ARBA" id="ARBA00023015"/>
    </source>
</evidence>
<protein>
    <submittedName>
        <fullName evidence="6">LysR family transcriptional regulator</fullName>
    </submittedName>
</protein>
<evidence type="ECO:0000256" key="4">
    <source>
        <dbReference type="ARBA" id="ARBA00023163"/>
    </source>
</evidence>
<feature type="domain" description="HTH lysR-type" evidence="5">
    <location>
        <begin position="13"/>
        <end position="69"/>
    </location>
</feature>
<dbReference type="PROSITE" id="PS50931">
    <property type="entry name" value="HTH_LYSR"/>
    <property type="match status" value="1"/>
</dbReference>
<dbReference type="CDD" id="cd08417">
    <property type="entry name" value="PBP2_Nitroaromatics_like"/>
    <property type="match status" value="1"/>
</dbReference>
<dbReference type="Gene3D" id="3.40.190.10">
    <property type="entry name" value="Periplasmic binding protein-like II"/>
    <property type="match status" value="2"/>
</dbReference>
<sequence>MNHSDLKIIQGCDLNLLLSLTVLIEEGSVSKSAERLDISQPAMSQNLKKIRNLFDEPLFVKHGQGIKATEKARSLLPGLQEWLEMSSRLILQKAFDPKEVYGVVRIAFIDTMTAEIVPQLLEMVMQAAPNVELEFIHKPKHMFSMLESGELDLCIGGTETPPANIYGRKIGLERFCIASSPTHPINQLSNPSLADIFSFETAEYSASNAAEPQITQLAQANNLNRKVSFSTSSMLVLRNGLLAGKHIAFISDIVTQNPYWKEKLSIIKHEELPEVESTLYWHARVHQDPLVQWFKNRCLDLASGFREQGLYQPA</sequence>
<dbReference type="EMBL" id="JAHZST010000002">
    <property type="protein sequence ID" value="MBW8182927.1"/>
    <property type="molecule type" value="Genomic_DNA"/>
</dbReference>
<dbReference type="InterPro" id="IPR036388">
    <property type="entry name" value="WH-like_DNA-bd_sf"/>
</dbReference>
<dbReference type="SUPFAM" id="SSF53850">
    <property type="entry name" value="Periplasmic binding protein-like II"/>
    <property type="match status" value="1"/>
</dbReference>
<dbReference type="Gene3D" id="1.10.10.10">
    <property type="entry name" value="Winged helix-like DNA-binding domain superfamily/Winged helix DNA-binding domain"/>
    <property type="match status" value="1"/>
</dbReference>
<evidence type="ECO:0000256" key="3">
    <source>
        <dbReference type="ARBA" id="ARBA00023125"/>
    </source>
</evidence>
<dbReference type="InterPro" id="IPR050389">
    <property type="entry name" value="LysR-type_TF"/>
</dbReference>
<keyword evidence="4" id="KW-0804">Transcription</keyword>
<dbReference type="Pfam" id="PF00126">
    <property type="entry name" value="HTH_1"/>
    <property type="match status" value="1"/>
</dbReference>
<dbReference type="RefSeq" id="WP_220108571.1">
    <property type="nucleotide sequence ID" value="NZ_JAHZST010000002.1"/>
</dbReference>
<dbReference type="SUPFAM" id="SSF46785">
    <property type="entry name" value="Winged helix' DNA-binding domain"/>
    <property type="match status" value="1"/>
</dbReference>
<comment type="caution">
    <text evidence="6">The sequence shown here is derived from an EMBL/GenBank/DDBJ whole genome shotgun (WGS) entry which is preliminary data.</text>
</comment>
<name>A0ABS7DZZ0_9GAMM</name>
<organism evidence="6 7">
    <name type="scientific">Shewanella nanhaiensis</name>
    <dbReference type="NCBI Taxonomy" id="2864872"/>
    <lineage>
        <taxon>Bacteria</taxon>
        <taxon>Pseudomonadati</taxon>
        <taxon>Pseudomonadota</taxon>
        <taxon>Gammaproteobacteria</taxon>
        <taxon>Alteromonadales</taxon>
        <taxon>Shewanellaceae</taxon>
        <taxon>Shewanella</taxon>
    </lineage>
</organism>
<dbReference type="InterPro" id="IPR000847">
    <property type="entry name" value="LysR_HTH_N"/>
</dbReference>
<evidence type="ECO:0000259" key="5">
    <source>
        <dbReference type="PROSITE" id="PS50931"/>
    </source>
</evidence>
<keyword evidence="7" id="KW-1185">Reference proteome</keyword>
<comment type="similarity">
    <text evidence="1">Belongs to the LysR transcriptional regulatory family.</text>
</comment>
<dbReference type="PANTHER" id="PTHR30118:SF15">
    <property type="entry name" value="TRANSCRIPTIONAL REGULATORY PROTEIN"/>
    <property type="match status" value="1"/>
</dbReference>
<gene>
    <name evidence="6" type="ORF">K0625_04550</name>
</gene>
<keyword evidence="3" id="KW-0238">DNA-binding</keyword>
<dbReference type="Pfam" id="PF03466">
    <property type="entry name" value="LysR_substrate"/>
    <property type="match status" value="1"/>
</dbReference>
<dbReference type="PRINTS" id="PR00039">
    <property type="entry name" value="HTHLYSR"/>
</dbReference>
<evidence type="ECO:0000313" key="6">
    <source>
        <dbReference type="EMBL" id="MBW8182927.1"/>
    </source>
</evidence>
<evidence type="ECO:0000313" key="7">
    <source>
        <dbReference type="Proteomes" id="UP001195963"/>
    </source>
</evidence>
<dbReference type="InterPro" id="IPR036390">
    <property type="entry name" value="WH_DNA-bd_sf"/>
</dbReference>
<keyword evidence="2" id="KW-0805">Transcription regulation</keyword>
<accession>A0ABS7DZZ0</accession>
<dbReference type="Proteomes" id="UP001195963">
    <property type="component" value="Unassembled WGS sequence"/>
</dbReference>